<feature type="transmembrane region" description="Helical" evidence="1">
    <location>
        <begin position="276"/>
        <end position="296"/>
    </location>
</feature>
<dbReference type="AlphaFoldDB" id="A0A1L7XNI4"/>
<evidence type="ECO:0000313" key="2">
    <source>
        <dbReference type="EMBL" id="CZR66507.1"/>
    </source>
</evidence>
<keyword evidence="1" id="KW-0812">Transmembrane</keyword>
<keyword evidence="1" id="KW-0472">Membrane</keyword>
<organism evidence="2 3">
    <name type="scientific">Phialocephala subalpina</name>
    <dbReference type="NCBI Taxonomy" id="576137"/>
    <lineage>
        <taxon>Eukaryota</taxon>
        <taxon>Fungi</taxon>
        <taxon>Dikarya</taxon>
        <taxon>Ascomycota</taxon>
        <taxon>Pezizomycotina</taxon>
        <taxon>Leotiomycetes</taxon>
        <taxon>Helotiales</taxon>
        <taxon>Mollisiaceae</taxon>
        <taxon>Phialocephala</taxon>
        <taxon>Phialocephala fortinii species complex</taxon>
    </lineage>
</organism>
<dbReference type="Proteomes" id="UP000184330">
    <property type="component" value="Unassembled WGS sequence"/>
</dbReference>
<protein>
    <submittedName>
        <fullName evidence="2">Uncharacterized protein</fullName>
    </submittedName>
</protein>
<keyword evidence="3" id="KW-1185">Reference proteome</keyword>
<keyword evidence="1" id="KW-1133">Transmembrane helix</keyword>
<evidence type="ECO:0000256" key="1">
    <source>
        <dbReference type="SAM" id="Phobius"/>
    </source>
</evidence>
<dbReference type="OrthoDB" id="10410004at2759"/>
<name>A0A1L7XNI4_9HELO</name>
<gene>
    <name evidence="2" type="ORF">PAC_16408</name>
</gene>
<dbReference type="EMBL" id="FJOG01000037">
    <property type="protein sequence ID" value="CZR66507.1"/>
    <property type="molecule type" value="Genomic_DNA"/>
</dbReference>
<proteinExistence type="predicted"/>
<accession>A0A1L7XNI4</accession>
<feature type="transmembrane region" description="Helical" evidence="1">
    <location>
        <begin position="237"/>
        <end position="256"/>
    </location>
</feature>
<sequence>MTSTFTNLDAATQAFLQHCSFPKSLIETSISAGAQGIQIVQMRMEGKTVIVLYMGGTGGSNIKVHISHKEKESAAFLADFSAAEKQMIQDAAASAAPLHPAIIPTIVLENVVRTITQGVRDIQARIENIDVIQADSPKDPSMSKQLRDIAMSNNAYKCDLGQLKNAITNVQKIMRHFEKQFGSDAQQTIEGRLANVLSAVEISGLLRAKGVSNMDAQVSMFQRRMTIDSWKDGKSTYIMSILTLIFWPTTVVALFFRLPFFDWEAVYTKDILNPRWVLMLPVVIIMSIMAMLLWNIGTWGMIKFSEVNDPEEED</sequence>
<evidence type="ECO:0000313" key="3">
    <source>
        <dbReference type="Proteomes" id="UP000184330"/>
    </source>
</evidence>
<reference evidence="2 3" key="1">
    <citation type="submission" date="2016-03" db="EMBL/GenBank/DDBJ databases">
        <authorList>
            <person name="Ploux O."/>
        </authorList>
    </citation>
    <scope>NUCLEOTIDE SEQUENCE [LARGE SCALE GENOMIC DNA]</scope>
    <source>
        <strain evidence="2 3">UAMH 11012</strain>
    </source>
</reference>